<comment type="pathway">
    <text evidence="10">One-carbon metabolism; methanogenesis from CO(2); methyl-coenzyme M from 5,10-methylene-5,6,7,8-tetrahydromethanopterin: step 2/2.</text>
</comment>
<keyword evidence="3 10" id="KW-0489">Methyltransferase</keyword>
<evidence type="ECO:0000256" key="9">
    <source>
        <dbReference type="ARBA" id="ARBA00023136"/>
    </source>
</evidence>
<dbReference type="PIRSF" id="PIRSF006500">
    <property type="entry name" value="MtrG"/>
    <property type="match status" value="1"/>
</dbReference>
<evidence type="ECO:0000313" key="12">
    <source>
        <dbReference type="EMBL" id="HII59022.1"/>
    </source>
</evidence>
<dbReference type="UniPathway" id="UPA00640">
    <property type="reaction ID" value="UER00698"/>
</dbReference>
<name>A0A832SJG5_9EURY</name>
<accession>A0A832SJG5</accession>
<keyword evidence="7 10" id="KW-1133">Transmembrane helix</keyword>
<dbReference type="GO" id="GO:0019386">
    <property type="term" value="P:methanogenesis, from carbon dioxide"/>
    <property type="evidence" value="ECO:0007669"/>
    <property type="project" value="UniProtKB-UniRule"/>
</dbReference>
<dbReference type="HAMAP" id="MF_01500">
    <property type="entry name" value="MtrG"/>
    <property type="match status" value="1"/>
</dbReference>
<protein>
    <recommendedName>
        <fullName evidence="10">Tetrahydromethanopterin S-methyltransferase subunit G</fullName>
        <ecNumber evidence="10">7.2.1.4</ecNumber>
    </recommendedName>
    <alternativeName>
        <fullName evidence="10">N5-methyltetrahydromethanopterin--coenzyme M methyltransferase subunit G</fullName>
    </alternativeName>
</protein>
<evidence type="ECO:0000256" key="8">
    <source>
        <dbReference type="ARBA" id="ARBA00022994"/>
    </source>
</evidence>
<reference evidence="12" key="1">
    <citation type="journal article" date="2020" name="bioRxiv">
        <title>A rank-normalized archaeal taxonomy based on genome phylogeny resolves widespread incomplete and uneven classifications.</title>
        <authorList>
            <person name="Rinke C."/>
            <person name="Chuvochina M."/>
            <person name="Mussig A.J."/>
            <person name="Chaumeil P.-A."/>
            <person name="Waite D.W."/>
            <person name="Whitman W.B."/>
            <person name="Parks D.H."/>
            <person name="Hugenholtz P."/>
        </authorList>
    </citation>
    <scope>NUCLEOTIDE SEQUENCE</scope>
    <source>
        <strain evidence="12">UBA8849</strain>
    </source>
</reference>
<keyword evidence="11" id="KW-0175">Coiled coil</keyword>
<comment type="subcellular location">
    <subcellularLocation>
        <location evidence="10">Cell membrane</location>
        <topology evidence="10">Single-pass membrane protein</topology>
    </subcellularLocation>
</comment>
<feature type="coiled-coil region" evidence="11">
    <location>
        <begin position="17"/>
        <end position="44"/>
    </location>
</feature>
<evidence type="ECO:0000256" key="3">
    <source>
        <dbReference type="ARBA" id="ARBA00022603"/>
    </source>
</evidence>
<gene>
    <name evidence="10" type="primary">mtrG</name>
    <name evidence="12" type="ORF">HA335_00330</name>
</gene>
<evidence type="ECO:0000313" key="13">
    <source>
        <dbReference type="Proteomes" id="UP000645676"/>
    </source>
</evidence>
<dbReference type="GO" id="GO:0005886">
    <property type="term" value="C:plasma membrane"/>
    <property type="evidence" value="ECO:0007669"/>
    <property type="project" value="UniProtKB-SubCell"/>
</dbReference>
<comment type="similarity">
    <text evidence="10">Belongs to the MtrG family.</text>
</comment>
<keyword evidence="9 10" id="KW-0472">Membrane</keyword>
<evidence type="ECO:0000256" key="1">
    <source>
        <dbReference type="ARBA" id="ARBA00022475"/>
    </source>
</evidence>
<comment type="function">
    <text evidence="10">Part of a complex that catalyzes the formation of methyl-coenzyme M and tetrahydromethanopterin from coenzyme M and methyl-tetrahydromethanopterin. This is an energy-conserving, sodium-ion translocating step.</text>
</comment>
<dbReference type="GO" id="GO:0032259">
    <property type="term" value="P:methylation"/>
    <property type="evidence" value="ECO:0007669"/>
    <property type="project" value="UniProtKB-KW"/>
</dbReference>
<keyword evidence="2 10" id="KW-0554">One-carbon metabolism</keyword>
<feature type="transmembrane region" description="Helical" evidence="10">
    <location>
        <begin position="51"/>
        <end position="70"/>
    </location>
</feature>
<keyword evidence="4 10" id="KW-0808">Transferase</keyword>
<keyword evidence="1 10" id="KW-1003">Cell membrane</keyword>
<comment type="caution">
    <text evidence="12">The sequence shown here is derived from an EMBL/GenBank/DDBJ whole genome shotgun (WGS) entry which is preliminary data.</text>
</comment>
<keyword evidence="5 10" id="KW-0812">Transmembrane</keyword>
<evidence type="ECO:0000256" key="7">
    <source>
        <dbReference type="ARBA" id="ARBA00022989"/>
    </source>
</evidence>
<evidence type="ECO:0000256" key="11">
    <source>
        <dbReference type="SAM" id="Coils"/>
    </source>
</evidence>
<organism evidence="12 13">
    <name type="scientific">Methanocaldococcus jannaschii</name>
    <dbReference type="NCBI Taxonomy" id="2190"/>
    <lineage>
        <taxon>Archaea</taxon>
        <taxon>Methanobacteriati</taxon>
        <taxon>Methanobacteriota</taxon>
        <taxon>Methanomada group</taxon>
        <taxon>Methanococci</taxon>
        <taxon>Methanococcales</taxon>
        <taxon>Methanocaldococcaceae</taxon>
        <taxon>Methanocaldococcus</taxon>
    </lineage>
</organism>
<dbReference type="Pfam" id="PF04210">
    <property type="entry name" value="MtrG"/>
    <property type="match status" value="1"/>
</dbReference>
<evidence type="ECO:0000256" key="10">
    <source>
        <dbReference type="HAMAP-Rule" id="MF_01500"/>
    </source>
</evidence>
<dbReference type="SMR" id="A0A832SJG5"/>
<dbReference type="AlphaFoldDB" id="A0A832SJG5"/>
<dbReference type="Proteomes" id="UP000645676">
    <property type="component" value="Unassembled WGS sequence"/>
</dbReference>
<comment type="subunit">
    <text evidence="10">The complex is composed of 8 subunits; MtrA, MtrB, MtrC, MtrD, MtrE, MtrF, MtrG and MtrH.</text>
</comment>
<dbReference type="GO" id="GO:0006730">
    <property type="term" value="P:one-carbon metabolic process"/>
    <property type="evidence" value="ECO:0007669"/>
    <property type="project" value="UniProtKB-UniRule"/>
</dbReference>
<proteinExistence type="inferred from homology"/>
<keyword evidence="6 10" id="KW-1278">Translocase</keyword>
<dbReference type="InterPro" id="IPR005866">
    <property type="entry name" value="THM_MeTrfase_su_G"/>
</dbReference>
<evidence type="ECO:0000256" key="6">
    <source>
        <dbReference type="ARBA" id="ARBA00022967"/>
    </source>
</evidence>
<dbReference type="RefSeq" id="WP_010870367.1">
    <property type="nucleotide sequence ID" value="NC_000909.1"/>
</dbReference>
<dbReference type="GeneID" id="1451741"/>
<dbReference type="OMA" id="IMDPADY"/>
<dbReference type="GO" id="GO:0030269">
    <property type="term" value="F:tetrahydromethanopterin S-methyltransferase activity"/>
    <property type="evidence" value="ECO:0007669"/>
    <property type="project" value="UniProtKB-UniRule"/>
</dbReference>
<evidence type="ECO:0000256" key="5">
    <source>
        <dbReference type="ARBA" id="ARBA00022692"/>
    </source>
</evidence>
<evidence type="ECO:0000256" key="4">
    <source>
        <dbReference type="ARBA" id="ARBA00022679"/>
    </source>
</evidence>
<dbReference type="NCBIfam" id="TIGR01149">
    <property type="entry name" value="mtrG"/>
    <property type="match status" value="1"/>
</dbReference>
<sequence>MSEDEKLPQVIMDPADYEALKKRLDELEKKVENTNAELFQLAGKKVGRDIGILYGLVIGIILSYILPALIKIIQILSLKVLVQQ</sequence>
<keyword evidence="8 10" id="KW-0484">Methanogenesis</keyword>
<dbReference type="EMBL" id="DUJR01000002">
    <property type="protein sequence ID" value="HII59022.1"/>
    <property type="molecule type" value="Genomic_DNA"/>
</dbReference>
<comment type="catalytic activity">
    <reaction evidence="10">
        <text>5-methyl-5,6,7,8-tetrahydromethanopterin + coenzyme M + 2 Na(+)(in) = 5,6,7,8-tetrahydromethanopterin + methyl-coenzyme M + 2 Na(+)(out)</text>
        <dbReference type="Rhea" id="RHEA:53492"/>
        <dbReference type="ChEBI" id="CHEBI:29101"/>
        <dbReference type="ChEBI" id="CHEBI:58103"/>
        <dbReference type="ChEBI" id="CHEBI:58116"/>
        <dbReference type="ChEBI" id="CHEBI:58286"/>
        <dbReference type="ChEBI" id="CHEBI:58319"/>
        <dbReference type="EC" id="7.2.1.4"/>
    </reaction>
</comment>
<dbReference type="EC" id="7.2.1.4" evidence="10"/>
<evidence type="ECO:0000256" key="2">
    <source>
        <dbReference type="ARBA" id="ARBA00022563"/>
    </source>
</evidence>